<geneLocation type="chloroplast" evidence="2"/>
<proteinExistence type="predicted"/>
<name>Q8WL11_9CHLO</name>
<organism evidence="2">
    <name type="scientific">Ankistrodesmus stipitatus</name>
    <dbReference type="NCBI Taxonomy" id="3109"/>
    <lineage>
        <taxon>Eukaryota</taxon>
        <taxon>Viridiplantae</taxon>
        <taxon>Chlorophyta</taxon>
        <taxon>core chlorophytes</taxon>
        <taxon>Chlorophyceae</taxon>
        <taxon>CS clade</taxon>
        <taxon>Sphaeropleales</taxon>
        <taxon>Selenastraceae</taxon>
        <taxon>Ankistrodesmus</taxon>
    </lineage>
</organism>
<evidence type="ECO:0000259" key="1">
    <source>
        <dbReference type="Pfam" id="PF00961"/>
    </source>
</evidence>
<dbReference type="InterPro" id="IPR027434">
    <property type="entry name" value="Homing_endonucl"/>
</dbReference>
<dbReference type="InterPro" id="IPR004860">
    <property type="entry name" value="LAGLIDADG_dom"/>
</dbReference>
<dbReference type="EMBL" id="L42984">
    <property type="protein sequence ID" value="AAL34330.1"/>
    <property type="molecule type" value="Genomic_DNA"/>
</dbReference>
<reference evidence="2" key="1">
    <citation type="journal article" date="1997" name="Nucleic Acids Res.">
        <title>Evolutionarily conserved and functionally important residues in the I-CeuI homing endonuclease.</title>
        <authorList>
            <person name="Turmel M."/>
            <person name="Otis C."/>
            <person name="Cote V."/>
            <person name="Lemieux C."/>
        </authorList>
    </citation>
    <scope>NUCLEOTIDE SEQUENCE</scope>
</reference>
<keyword evidence="2" id="KW-0150">Chloroplast</keyword>
<protein>
    <recommendedName>
        <fullName evidence="1">Homing endonuclease LAGLIDADG domain-containing protein</fullName>
    </recommendedName>
</protein>
<dbReference type="GO" id="GO:0004519">
    <property type="term" value="F:endonuclease activity"/>
    <property type="evidence" value="ECO:0007669"/>
    <property type="project" value="InterPro"/>
</dbReference>
<dbReference type="Gene3D" id="3.10.28.10">
    <property type="entry name" value="Homing endonucleases"/>
    <property type="match status" value="1"/>
</dbReference>
<dbReference type="Pfam" id="PF00961">
    <property type="entry name" value="LAGLIDADG_1"/>
    <property type="match status" value="1"/>
</dbReference>
<evidence type="ECO:0000313" key="2">
    <source>
        <dbReference type="EMBL" id="AAL34330.1"/>
    </source>
</evidence>
<accession>Q8WL11</accession>
<reference evidence="2" key="2">
    <citation type="journal article" date="2006" name="BMC Biol.">
        <title>The complete chloroplast DNA sequence of the green alga Oltmannsiellopsis viridis reveals a distinctive quadripartite architecture in the chloroplast genome of early diverging ulvophytes.</title>
        <authorList>
            <person name="Pombert J.F."/>
            <person name="Lemieux C."/>
            <person name="Turmel M."/>
        </authorList>
    </citation>
    <scope>NUCLEOTIDE SEQUENCE</scope>
</reference>
<keyword evidence="2" id="KW-0934">Plastid</keyword>
<dbReference type="AlphaFoldDB" id="Q8WL11"/>
<dbReference type="SUPFAM" id="SSF55608">
    <property type="entry name" value="Homing endonucleases"/>
    <property type="match status" value="1"/>
</dbReference>
<feature type="domain" description="Homing endonuclease LAGLIDADG" evidence="1">
    <location>
        <begin position="70"/>
        <end position="155"/>
    </location>
</feature>
<sequence length="244" mass="28065">MQIKPLDITIVQSGIFLKPGEKISQEILEKLRKINKKYSETKNFPEYERSVRELFKLKPVQIKEKTMQFLAGFCEGEASMSAGAKKNSTSHFKVYIDPEFNLTQHVNGISNLYLALVSFKTGRIRHKISSNATFVFTIDNRQNLKEKVLPFYEKYVHPFGSPVKVRRTEMLKKLLSLFDEKAHLNSDRMINEVLPLWDAMRIQVGQSNETFQSLGEAQDYIRNAVRPLSSQGLVLKHKQKGDGN</sequence>